<proteinExistence type="predicted"/>
<accession>A0A1B6F6B0</accession>
<name>A0A1B6F6B0_9HEMI</name>
<protein>
    <submittedName>
        <fullName evidence="1">Uncharacterized protein</fullName>
    </submittedName>
</protein>
<feature type="non-terminal residue" evidence="1">
    <location>
        <position position="1"/>
    </location>
</feature>
<dbReference type="EMBL" id="GECZ01024052">
    <property type="protein sequence ID" value="JAS45717.1"/>
    <property type="molecule type" value="Transcribed_RNA"/>
</dbReference>
<organism evidence="1">
    <name type="scientific">Cuerna arida</name>
    <dbReference type="NCBI Taxonomy" id="1464854"/>
    <lineage>
        <taxon>Eukaryota</taxon>
        <taxon>Metazoa</taxon>
        <taxon>Ecdysozoa</taxon>
        <taxon>Arthropoda</taxon>
        <taxon>Hexapoda</taxon>
        <taxon>Insecta</taxon>
        <taxon>Pterygota</taxon>
        <taxon>Neoptera</taxon>
        <taxon>Paraneoptera</taxon>
        <taxon>Hemiptera</taxon>
        <taxon>Auchenorrhyncha</taxon>
        <taxon>Membracoidea</taxon>
        <taxon>Cicadellidae</taxon>
        <taxon>Cicadellinae</taxon>
        <taxon>Proconiini</taxon>
        <taxon>Cuerna</taxon>
    </lineage>
</organism>
<sequence>PLVDEWTIFERRLQSFFEANDIPEEKQKSILLSLLNQTAYKLLIDLSTPKKPEEKSYNELKDLLHSHYSPRTSVFKERFNFYEANKNSGESIADWAVQHLAASCEF</sequence>
<reference evidence="1" key="1">
    <citation type="submission" date="2015-11" db="EMBL/GenBank/DDBJ databases">
        <title>De novo transcriptome assembly of four potential Pierce s Disease insect vectors from Arizona vineyards.</title>
        <authorList>
            <person name="Tassone E.E."/>
        </authorList>
    </citation>
    <scope>NUCLEOTIDE SEQUENCE</scope>
</reference>
<dbReference type="AlphaFoldDB" id="A0A1B6F6B0"/>
<evidence type="ECO:0000313" key="1">
    <source>
        <dbReference type="EMBL" id="JAS45717.1"/>
    </source>
</evidence>
<feature type="non-terminal residue" evidence="1">
    <location>
        <position position="106"/>
    </location>
</feature>
<gene>
    <name evidence="1" type="ORF">g.6959</name>
</gene>